<accession>A0A818EJK2</accession>
<proteinExistence type="predicted"/>
<dbReference type="GO" id="GO:0003676">
    <property type="term" value="F:nucleic acid binding"/>
    <property type="evidence" value="ECO:0007669"/>
    <property type="project" value="InterPro"/>
</dbReference>
<evidence type="ECO:0000313" key="1">
    <source>
        <dbReference type="EMBL" id="CAF3460044.1"/>
    </source>
</evidence>
<dbReference type="AlphaFoldDB" id="A0A818EJK2"/>
<organism evidence="1 2">
    <name type="scientific">Rotaria socialis</name>
    <dbReference type="NCBI Taxonomy" id="392032"/>
    <lineage>
        <taxon>Eukaryota</taxon>
        <taxon>Metazoa</taxon>
        <taxon>Spiralia</taxon>
        <taxon>Gnathifera</taxon>
        <taxon>Rotifera</taxon>
        <taxon>Eurotatoria</taxon>
        <taxon>Bdelloidea</taxon>
        <taxon>Philodinida</taxon>
        <taxon>Philodinidae</taxon>
        <taxon>Rotaria</taxon>
    </lineage>
</organism>
<name>A0A818EJK2_9BILA</name>
<comment type="caution">
    <text evidence="1">The sequence shown here is derived from an EMBL/GenBank/DDBJ whole genome shotgun (WGS) entry which is preliminary data.</text>
</comment>
<reference evidence="1" key="1">
    <citation type="submission" date="2021-02" db="EMBL/GenBank/DDBJ databases">
        <authorList>
            <person name="Nowell W R."/>
        </authorList>
    </citation>
    <scope>NUCLEOTIDE SEQUENCE</scope>
</reference>
<evidence type="ECO:0000313" key="2">
    <source>
        <dbReference type="Proteomes" id="UP000663865"/>
    </source>
</evidence>
<dbReference type="EMBL" id="CAJNYV010002170">
    <property type="protein sequence ID" value="CAF3460044.1"/>
    <property type="molecule type" value="Genomic_DNA"/>
</dbReference>
<protein>
    <submittedName>
        <fullName evidence="1">Uncharacterized protein</fullName>
    </submittedName>
</protein>
<dbReference type="Gene3D" id="3.30.420.10">
    <property type="entry name" value="Ribonuclease H-like superfamily/Ribonuclease H"/>
    <property type="match status" value="1"/>
</dbReference>
<dbReference type="Proteomes" id="UP000663865">
    <property type="component" value="Unassembled WGS sequence"/>
</dbReference>
<dbReference type="InterPro" id="IPR036397">
    <property type="entry name" value="RNaseH_sf"/>
</dbReference>
<gene>
    <name evidence="1" type="ORF">KIK155_LOCUS13027</name>
</gene>
<sequence>MFDMDGAYNSQNEKNWAANRAEADAKGAIKQKRKCPQKGGTVDHDRYINEVLPVALQYGSKVFGNHWTFQQDGGKPHTHGKTQQW</sequence>